<accession>A0A0E9QAY1</accession>
<evidence type="ECO:0000256" key="1">
    <source>
        <dbReference type="SAM" id="SignalP"/>
    </source>
</evidence>
<evidence type="ECO:0000313" key="2">
    <source>
        <dbReference type="EMBL" id="JAH13914.1"/>
    </source>
</evidence>
<dbReference type="EMBL" id="GBXM01094663">
    <property type="protein sequence ID" value="JAH13914.1"/>
    <property type="molecule type" value="Transcribed_RNA"/>
</dbReference>
<name>A0A0E9QAY1_ANGAN</name>
<reference evidence="2" key="2">
    <citation type="journal article" date="2015" name="Fish Shellfish Immunol.">
        <title>Early steps in the European eel (Anguilla anguilla)-Vibrio vulnificus interaction in the gills: Role of the RtxA13 toxin.</title>
        <authorList>
            <person name="Callol A."/>
            <person name="Pajuelo D."/>
            <person name="Ebbesson L."/>
            <person name="Teles M."/>
            <person name="MacKenzie S."/>
            <person name="Amaro C."/>
        </authorList>
    </citation>
    <scope>NUCLEOTIDE SEQUENCE</scope>
</reference>
<sequence length="38" mass="4530">MVFWAVFFFSVNFNRCLACLLLLNHTPNVNKKICIYSY</sequence>
<proteinExistence type="predicted"/>
<protein>
    <submittedName>
        <fullName evidence="2">Uncharacterized protein</fullName>
    </submittedName>
</protein>
<dbReference type="AlphaFoldDB" id="A0A0E9QAY1"/>
<keyword evidence="1" id="KW-0732">Signal</keyword>
<feature type="signal peptide" evidence="1">
    <location>
        <begin position="1"/>
        <end position="18"/>
    </location>
</feature>
<feature type="chain" id="PRO_5002431752" evidence="1">
    <location>
        <begin position="19"/>
        <end position="38"/>
    </location>
</feature>
<organism evidence="2">
    <name type="scientific">Anguilla anguilla</name>
    <name type="common">European freshwater eel</name>
    <name type="synonym">Muraena anguilla</name>
    <dbReference type="NCBI Taxonomy" id="7936"/>
    <lineage>
        <taxon>Eukaryota</taxon>
        <taxon>Metazoa</taxon>
        <taxon>Chordata</taxon>
        <taxon>Craniata</taxon>
        <taxon>Vertebrata</taxon>
        <taxon>Euteleostomi</taxon>
        <taxon>Actinopterygii</taxon>
        <taxon>Neopterygii</taxon>
        <taxon>Teleostei</taxon>
        <taxon>Anguilliformes</taxon>
        <taxon>Anguillidae</taxon>
        <taxon>Anguilla</taxon>
    </lineage>
</organism>
<reference evidence="2" key="1">
    <citation type="submission" date="2014-11" db="EMBL/GenBank/DDBJ databases">
        <authorList>
            <person name="Amaro Gonzalez C."/>
        </authorList>
    </citation>
    <scope>NUCLEOTIDE SEQUENCE</scope>
</reference>